<gene>
    <name evidence="2" type="ORF">JQU52_02195</name>
</gene>
<protein>
    <submittedName>
        <fullName evidence="2">Uncharacterized protein</fullName>
    </submittedName>
</protein>
<organism evidence="2 3">
    <name type="scientific">Paralysiella testudinis</name>
    <dbReference type="NCBI Taxonomy" id="2809020"/>
    <lineage>
        <taxon>Bacteria</taxon>
        <taxon>Pseudomonadati</taxon>
        <taxon>Pseudomonadota</taxon>
        <taxon>Betaproteobacteria</taxon>
        <taxon>Neisseriales</taxon>
        <taxon>Neisseriaceae</taxon>
        <taxon>Paralysiella</taxon>
    </lineage>
</organism>
<dbReference type="RefSeq" id="WP_230339542.1">
    <property type="nucleotide sequence ID" value="NZ_CP069798.1"/>
</dbReference>
<feature type="transmembrane region" description="Helical" evidence="1">
    <location>
        <begin position="6"/>
        <end position="27"/>
    </location>
</feature>
<sequence>MSDFILHSTIVSLVGFASCFFKLDMIFRIGHNTRLPENIRFTAALSQAALLK</sequence>
<evidence type="ECO:0000256" key="1">
    <source>
        <dbReference type="SAM" id="Phobius"/>
    </source>
</evidence>
<keyword evidence="1" id="KW-0812">Transmembrane</keyword>
<keyword evidence="3" id="KW-1185">Reference proteome</keyword>
<reference evidence="2" key="1">
    <citation type="submission" date="2021-02" db="EMBL/GenBank/DDBJ databases">
        <title>Neisseriaceae sp. 26B isolated from the cloaca of a Common Toad-headed Turtle (Mesoclemmys nasuta).</title>
        <authorList>
            <person name="Spergser J."/>
            <person name="Busse H.-J."/>
        </authorList>
    </citation>
    <scope>NUCLEOTIDE SEQUENCE</scope>
    <source>
        <strain evidence="2">26B</strain>
    </source>
</reference>
<dbReference type="AlphaFoldDB" id="A0A892ZN33"/>
<name>A0A892ZN33_9NEIS</name>
<keyword evidence="1" id="KW-1133">Transmembrane helix</keyword>
<dbReference type="KEGG" id="ptes:JQU52_02195"/>
<proteinExistence type="predicted"/>
<accession>A0A892ZN33</accession>
<evidence type="ECO:0000313" key="3">
    <source>
        <dbReference type="Proteomes" id="UP000653156"/>
    </source>
</evidence>
<dbReference type="Proteomes" id="UP000653156">
    <property type="component" value="Chromosome"/>
</dbReference>
<evidence type="ECO:0000313" key="2">
    <source>
        <dbReference type="EMBL" id="QRQ82249.1"/>
    </source>
</evidence>
<keyword evidence="1" id="KW-0472">Membrane</keyword>
<dbReference type="EMBL" id="CP069798">
    <property type="protein sequence ID" value="QRQ82249.1"/>
    <property type="molecule type" value="Genomic_DNA"/>
</dbReference>